<reference evidence="3 4" key="1">
    <citation type="submission" date="2019-04" db="EMBL/GenBank/DDBJ databases">
        <title>A novel phosphate-accumulating bacterium identified in bioreactor for phosphate removal from wastewater.</title>
        <authorList>
            <person name="Kotlyarov R.Y."/>
            <person name="Beletsky A.V."/>
            <person name="Kallistova A.Y."/>
            <person name="Dorofeev A.G."/>
            <person name="Nikolaev Y.Y."/>
            <person name="Pimenov N.V."/>
            <person name="Ravin N.V."/>
            <person name="Mardanov A.V."/>
        </authorList>
    </citation>
    <scope>NUCLEOTIDE SEQUENCE [LARGE SCALE GENOMIC DNA]</scope>
    <source>
        <strain evidence="3 4">Bin19</strain>
    </source>
</reference>
<feature type="region of interest" description="Disordered" evidence="1">
    <location>
        <begin position="271"/>
        <end position="299"/>
    </location>
</feature>
<dbReference type="PANTHER" id="PTHR23150:SF19">
    <property type="entry name" value="FORMYLGLYCINE-GENERATING ENZYME"/>
    <property type="match status" value="1"/>
</dbReference>
<evidence type="ECO:0000259" key="2">
    <source>
        <dbReference type="PROSITE" id="PS50837"/>
    </source>
</evidence>
<gene>
    <name evidence="3" type="ORF">ACCUM_4218</name>
</gene>
<accession>A0A5S4EMA9</accession>
<dbReference type="InterPro" id="IPR042095">
    <property type="entry name" value="SUMF_sf"/>
</dbReference>
<dbReference type="SUPFAM" id="SSF56436">
    <property type="entry name" value="C-type lectin-like"/>
    <property type="match status" value="1"/>
</dbReference>
<dbReference type="EMBL" id="SWAD01000048">
    <property type="protein sequence ID" value="TMQ76524.1"/>
    <property type="molecule type" value="Genomic_DNA"/>
</dbReference>
<dbReference type="Gene3D" id="3.90.1580.10">
    <property type="entry name" value="paralog of FGE (formylglycine-generating enzyme)"/>
    <property type="match status" value="1"/>
</dbReference>
<feature type="region of interest" description="Disordered" evidence="1">
    <location>
        <begin position="354"/>
        <end position="375"/>
    </location>
</feature>
<feature type="domain" description="NACHT" evidence="2">
    <location>
        <begin position="310"/>
        <end position="583"/>
    </location>
</feature>
<dbReference type="RefSeq" id="WP_138678220.1">
    <property type="nucleotide sequence ID" value="NZ_SWAD01000048.1"/>
</dbReference>
<name>A0A5S4EMA9_9PROT</name>
<evidence type="ECO:0000313" key="4">
    <source>
        <dbReference type="Proteomes" id="UP000306324"/>
    </source>
</evidence>
<dbReference type="GO" id="GO:0120147">
    <property type="term" value="F:formylglycine-generating oxidase activity"/>
    <property type="evidence" value="ECO:0007669"/>
    <property type="project" value="TreeGrafter"/>
</dbReference>
<dbReference type="PROSITE" id="PS50837">
    <property type="entry name" value="NACHT"/>
    <property type="match status" value="1"/>
</dbReference>
<protein>
    <recommendedName>
        <fullName evidence="2">NACHT domain-containing protein</fullName>
    </recommendedName>
</protein>
<dbReference type="AlphaFoldDB" id="A0A5S4EMA9"/>
<dbReference type="InterPro" id="IPR051043">
    <property type="entry name" value="Sulfatase_Mod_Factor_Kinase"/>
</dbReference>
<organism evidence="3 4">
    <name type="scientific">Candidatus Accumulibacter phosphatis</name>
    <dbReference type="NCBI Taxonomy" id="327160"/>
    <lineage>
        <taxon>Bacteria</taxon>
        <taxon>Pseudomonadati</taxon>
        <taxon>Pseudomonadota</taxon>
        <taxon>Betaproteobacteria</taxon>
        <taxon>Candidatus Accumulibacter</taxon>
    </lineage>
</organism>
<proteinExistence type="predicted"/>
<dbReference type="OrthoDB" id="448481at2"/>
<dbReference type="Gene3D" id="3.40.50.300">
    <property type="entry name" value="P-loop containing nucleotide triphosphate hydrolases"/>
    <property type="match status" value="1"/>
</dbReference>
<dbReference type="InterPro" id="IPR027417">
    <property type="entry name" value="P-loop_NTPase"/>
</dbReference>
<evidence type="ECO:0000256" key="1">
    <source>
        <dbReference type="SAM" id="MobiDB-lite"/>
    </source>
</evidence>
<sequence length="1107" mass="124644">MLTHQKIFLASSQELEDDRRAFEIYVGRENEKWVSQGVFLKVVLWEDFLDAMSRTRLQDEYKRAIRECDLFVMLVANKVGRYTAEEFATAFGHFQATNRPFLFTYFKERTDGSAALAPEDERSVREFREKLDELGHFPTRYANTEGLLLHFGGQLDKLAAAGFVELRPDPPARAAVPAQKIKVGRRGVAIGRDNFGSVSTGDTHIHDHRDQRDQRTIVHLAARTGASAADLRRAYLDWLSRRANELPLLAADSGRPVQLASVYTALLTRHARDETPGGRGQASARLAARGEGEQHAAPRQSALEALDDERLLVLMGGPGSGKTTFLNFVALCMAGELLGQQPTDLRLLRQPLPVDDGEEARSSSASRKKKAPEPQRWRHGALLPVRVLLRDFAASLPPPGVRVADGALWTFIVGQLPTPLARYADELQRELLADGGLILLDGLDEVPDALQRREQVKRAVQDFAALHSRCRFLVTSRTYAYQRQDWKLDGFAERELLPFTRGQIERFIDTWYAHLAQDLCRLTESDASGRAALLKRATQRPELRELAERPLLLTLMARLQSKGGGSLPENREELYAQSVDMLLDEWEGLKLRRGADGQPVVAEPSLGEWLNAPRNKIRKQLDKLAYHAHLQQPRLTGTADIRQSALIDALYAASSDPAVRLKRLEEYLRDRAGLLSPQGEGLYQFPHRSFQEYLAACHLARFDYPDTLSKLARSDPNRWREVTLLAAAHVKASPAAIWELVDVLCAEYDALDDANARQAGEAHWGSLLAAQVLHETGLAAFNPDLQARHERRRLRVRDRQLVVLAGARLPARERALAGDLLAQLGDPRHHLREVDAMRFVFVPRGRFWMGDADDERAPLHENDTLDDDYWIGESPVTVAQFRQFVEASSYTAHPSEALQDLDNRPVAWLSWHDALAFCRWLDARWRARLPAGWAVTLPSEAEWEKAARGGVEIPGSVIRATLDDGFAPRQHALQANPQARRTYPWGEAWDAERANAEQDIGQTTTPGCFSLGRSPLGCEDMAGNVWEWTRSLWGKDWDKPEFGYPYDPSDVQRENLDAPDEVRRVVRGGSWGNPRDSARCAVRHRFFPVGWLDYSGFRVLLRRSPVS</sequence>
<comment type="caution">
    <text evidence="3">The sequence shown here is derived from an EMBL/GenBank/DDBJ whole genome shotgun (WGS) entry which is preliminary data.</text>
</comment>
<dbReference type="InterPro" id="IPR007111">
    <property type="entry name" value="NACHT_NTPase"/>
</dbReference>
<dbReference type="InterPro" id="IPR005532">
    <property type="entry name" value="SUMF_dom"/>
</dbReference>
<dbReference type="InterPro" id="IPR016187">
    <property type="entry name" value="CTDL_fold"/>
</dbReference>
<dbReference type="SUPFAM" id="SSF52540">
    <property type="entry name" value="P-loop containing nucleoside triphosphate hydrolases"/>
    <property type="match status" value="1"/>
</dbReference>
<dbReference type="Proteomes" id="UP000306324">
    <property type="component" value="Unassembled WGS sequence"/>
</dbReference>
<evidence type="ECO:0000313" key="3">
    <source>
        <dbReference type="EMBL" id="TMQ76524.1"/>
    </source>
</evidence>
<dbReference type="PANTHER" id="PTHR23150">
    <property type="entry name" value="SULFATASE MODIFYING FACTOR 1, 2"/>
    <property type="match status" value="1"/>
</dbReference>
<keyword evidence="4" id="KW-1185">Reference proteome</keyword>
<dbReference type="Pfam" id="PF03781">
    <property type="entry name" value="FGE-sulfatase"/>
    <property type="match status" value="1"/>
</dbReference>